<dbReference type="PANTHER" id="PTHR17901:SF14">
    <property type="entry name" value="MAGNESIUM-DEPENDENT PHOSPHATASE 1"/>
    <property type="match status" value="1"/>
</dbReference>
<name>A0A835YHS7_9STRA</name>
<gene>
    <name evidence="2" type="ORF">JKP88DRAFT_347210</name>
</gene>
<dbReference type="SFLD" id="SFLDS00003">
    <property type="entry name" value="Haloacid_Dehalogenase"/>
    <property type="match status" value="1"/>
</dbReference>
<organism evidence="2 3">
    <name type="scientific">Tribonema minus</name>
    <dbReference type="NCBI Taxonomy" id="303371"/>
    <lineage>
        <taxon>Eukaryota</taxon>
        <taxon>Sar</taxon>
        <taxon>Stramenopiles</taxon>
        <taxon>Ochrophyta</taxon>
        <taxon>PX clade</taxon>
        <taxon>Xanthophyceae</taxon>
        <taxon>Tribonematales</taxon>
        <taxon>Tribonemataceae</taxon>
        <taxon>Tribonema</taxon>
    </lineage>
</organism>
<feature type="compositionally biased region" description="Gly residues" evidence="1">
    <location>
        <begin position="120"/>
        <end position="166"/>
    </location>
</feature>
<dbReference type="SUPFAM" id="SSF56784">
    <property type="entry name" value="HAD-like"/>
    <property type="match status" value="1"/>
</dbReference>
<dbReference type="SFLD" id="SFLDG01131">
    <property type="entry name" value="C1.5.2:_MDP_Like"/>
    <property type="match status" value="1"/>
</dbReference>
<feature type="region of interest" description="Disordered" evidence="1">
    <location>
        <begin position="114"/>
        <end position="166"/>
    </location>
</feature>
<dbReference type="Gene3D" id="3.40.50.1000">
    <property type="entry name" value="HAD superfamily/HAD-like"/>
    <property type="match status" value="1"/>
</dbReference>
<dbReference type="Pfam" id="PF12689">
    <property type="entry name" value="Acid_PPase"/>
    <property type="match status" value="2"/>
</dbReference>
<evidence type="ECO:0000256" key="1">
    <source>
        <dbReference type="SAM" id="MobiDB-lite"/>
    </source>
</evidence>
<dbReference type="InterPro" id="IPR010036">
    <property type="entry name" value="MDP_1_eu_arc"/>
</dbReference>
<comment type="caution">
    <text evidence="2">The sequence shown here is derived from an EMBL/GenBank/DDBJ whole genome shotgun (WGS) entry which is preliminary data.</text>
</comment>
<evidence type="ECO:0000313" key="2">
    <source>
        <dbReference type="EMBL" id="KAG5175619.1"/>
    </source>
</evidence>
<dbReference type="EMBL" id="JAFCMP010000547">
    <property type="protein sequence ID" value="KAG5175619.1"/>
    <property type="molecule type" value="Genomic_DNA"/>
</dbReference>
<keyword evidence="3" id="KW-1185">Reference proteome</keyword>
<dbReference type="InterPro" id="IPR023214">
    <property type="entry name" value="HAD_sf"/>
</dbReference>
<evidence type="ECO:0000313" key="3">
    <source>
        <dbReference type="Proteomes" id="UP000664859"/>
    </source>
</evidence>
<sequence length="252" mass="25718">MRTKRKSSSGKVDIPAIEARLTELLDDGPLPKIVVFDIDYTLWPLWIDTHCAGPPFRKAERGGFLDRGGGHIDLAPHARSVIAALHARSVEIGLASRTDEPEWAEEGLKLIDVQTHSSNGGNGGSGGGSSGSGHIGSSGGGGGSGGSSGGGGGSGSGGGSSGSGSGGSVMTLHALAAYREIYPGGKTTHFRRIQAAAGGVPFGDMLFFDDEHRNVLEVARLGVVCHHIPDCICVETFAAGLEAFRRSASGGD</sequence>
<dbReference type="Proteomes" id="UP000664859">
    <property type="component" value="Unassembled WGS sequence"/>
</dbReference>
<dbReference type="NCBIfam" id="TIGR01685">
    <property type="entry name" value="MDP-1"/>
    <property type="match status" value="1"/>
</dbReference>
<dbReference type="SFLD" id="SFLDG01129">
    <property type="entry name" value="C1.5:_HAD__Beta-PGM__Phosphata"/>
    <property type="match status" value="1"/>
</dbReference>
<dbReference type="PANTHER" id="PTHR17901">
    <property type="entry name" value="MAGNESIUM-DEPENDENT PHOSPHATASE 1 MDP1"/>
    <property type="match status" value="1"/>
</dbReference>
<reference evidence="2" key="1">
    <citation type="submission" date="2021-02" db="EMBL/GenBank/DDBJ databases">
        <title>First Annotated Genome of the Yellow-green Alga Tribonema minus.</title>
        <authorList>
            <person name="Mahan K.M."/>
        </authorList>
    </citation>
    <scope>NUCLEOTIDE SEQUENCE</scope>
    <source>
        <strain evidence="2">UTEX B ZZ1240</strain>
    </source>
</reference>
<accession>A0A835YHS7</accession>
<proteinExistence type="predicted"/>
<dbReference type="AlphaFoldDB" id="A0A835YHS7"/>
<dbReference type="OrthoDB" id="2865258at2759"/>
<dbReference type="InterPro" id="IPR036412">
    <property type="entry name" value="HAD-like_sf"/>
</dbReference>
<protein>
    <submittedName>
        <fullName evidence="2">Acid phosphatase-domain-containing protein</fullName>
    </submittedName>
</protein>
<dbReference type="GO" id="GO:0003993">
    <property type="term" value="F:acid phosphatase activity"/>
    <property type="evidence" value="ECO:0007669"/>
    <property type="project" value="TreeGrafter"/>
</dbReference>